<reference evidence="2 3" key="1">
    <citation type="submission" date="2022-09" db="EMBL/GenBank/DDBJ databases">
        <authorList>
            <person name="Palmer J.M."/>
        </authorList>
    </citation>
    <scope>NUCLEOTIDE SEQUENCE [LARGE SCALE GENOMIC DNA]</scope>
    <source>
        <strain evidence="2 3">DSM 7382</strain>
    </source>
</reference>
<gene>
    <name evidence="2" type="ORF">QCA50_005932</name>
</gene>
<feature type="compositionally biased region" description="Low complexity" evidence="1">
    <location>
        <begin position="525"/>
        <end position="544"/>
    </location>
</feature>
<name>A0AAW0GBT7_9APHY</name>
<evidence type="ECO:0000313" key="2">
    <source>
        <dbReference type="EMBL" id="KAK7690831.1"/>
    </source>
</evidence>
<sequence length="630" mass="67398">MDNPQHYQPLSAAITPSPYITHQGRSPQQLQYPTYAAHIHQPTASTSANQRQEEEEEEEEDVEGELDPNQHDSAQSSPRPAQSGSASTAHQYSNQNPDQAHSQHNADDGQEKRKPGRPRGSRNRKPRAPASNPANASKAPTNTQHPGFYSYPPAPGGQQAAQNQQFYEFQWRALNLCSEFYKAAEELIKGAPPMVIAQCYQMGPVQKIDPLGLITEAKRVCDNLLANPSQLVGTVPPPVYQAVPQYGQMPPPPPPPTSAPAGSASVITNSQSFVMSLSAPGMPAAHAAPYYPQVYAAPGQRYPTTVTTPYYPYPQGAPAYYPPQLQPPQPQPQPQSQPPQQHAQPAPPAPTSISAPPATTAATAAPAPPSGTLSTFNAATGNVAPGGQQGTWSEDETERLRRLAEQSREANKGEIEWDWVITQWGNSRTRHQILLKATSMGLKESTTRGTKRRREPDHAGSDSQAANAASAGAPGVSSASATPSLPAAVIPAPSQSPAMQQNHTTPTQTHTTINSAPTSVAPSRTQNTQPQTHTPTTATAASTHPWPPPTIAANIPSPVMVHSQPDPSRMTTGNNTIFRRPSGAQQAAYGTLSTSPTTQHSRPPSSQAGQSAQHQFMYRPNDGRRENGYS</sequence>
<dbReference type="Proteomes" id="UP001385951">
    <property type="component" value="Unassembled WGS sequence"/>
</dbReference>
<organism evidence="2 3">
    <name type="scientific">Cerrena zonata</name>
    <dbReference type="NCBI Taxonomy" id="2478898"/>
    <lineage>
        <taxon>Eukaryota</taxon>
        <taxon>Fungi</taxon>
        <taxon>Dikarya</taxon>
        <taxon>Basidiomycota</taxon>
        <taxon>Agaricomycotina</taxon>
        <taxon>Agaricomycetes</taxon>
        <taxon>Polyporales</taxon>
        <taxon>Cerrenaceae</taxon>
        <taxon>Cerrena</taxon>
    </lineage>
</organism>
<dbReference type="AlphaFoldDB" id="A0AAW0GBT7"/>
<evidence type="ECO:0000313" key="3">
    <source>
        <dbReference type="Proteomes" id="UP001385951"/>
    </source>
</evidence>
<protein>
    <recommendedName>
        <fullName evidence="4">Myb-like domain-containing protein</fullName>
    </recommendedName>
</protein>
<comment type="caution">
    <text evidence="2">The sequence shown here is derived from an EMBL/GenBank/DDBJ whole genome shotgun (WGS) entry which is preliminary data.</text>
</comment>
<feature type="compositionally biased region" description="Basic residues" evidence="1">
    <location>
        <begin position="114"/>
        <end position="127"/>
    </location>
</feature>
<feature type="compositionally biased region" description="Basic and acidic residues" evidence="1">
    <location>
        <begin position="104"/>
        <end position="113"/>
    </location>
</feature>
<feature type="compositionally biased region" description="Pro residues" evidence="1">
    <location>
        <begin position="320"/>
        <end position="337"/>
    </location>
</feature>
<feature type="compositionally biased region" description="Basic and acidic residues" evidence="1">
    <location>
        <begin position="398"/>
        <end position="410"/>
    </location>
</feature>
<accession>A0AAW0GBT7</accession>
<keyword evidence="3" id="KW-1185">Reference proteome</keyword>
<feature type="compositionally biased region" description="Polar residues" evidence="1">
    <location>
        <begin position="513"/>
        <end position="524"/>
    </location>
</feature>
<feature type="compositionally biased region" description="Basic and acidic residues" evidence="1">
    <location>
        <begin position="621"/>
        <end position="630"/>
    </location>
</feature>
<feature type="compositionally biased region" description="Polar residues" evidence="1">
    <location>
        <begin position="565"/>
        <end position="577"/>
    </location>
</feature>
<feature type="compositionally biased region" description="Polar residues" evidence="1">
    <location>
        <begin position="371"/>
        <end position="380"/>
    </location>
</feature>
<feature type="compositionally biased region" description="Acidic residues" evidence="1">
    <location>
        <begin position="53"/>
        <end position="66"/>
    </location>
</feature>
<proteinExistence type="predicted"/>
<feature type="compositionally biased region" description="Polar residues" evidence="1">
    <location>
        <begin position="18"/>
        <end position="32"/>
    </location>
</feature>
<feature type="region of interest" description="Disordered" evidence="1">
    <location>
        <begin position="1"/>
        <end position="159"/>
    </location>
</feature>
<feature type="region of interest" description="Disordered" evidence="1">
    <location>
        <begin position="440"/>
        <end position="630"/>
    </location>
</feature>
<evidence type="ECO:0000256" key="1">
    <source>
        <dbReference type="SAM" id="MobiDB-lite"/>
    </source>
</evidence>
<feature type="compositionally biased region" description="Low complexity" evidence="1">
    <location>
        <begin position="461"/>
        <end position="488"/>
    </location>
</feature>
<feature type="compositionally biased region" description="Low complexity" evidence="1">
    <location>
        <begin position="500"/>
        <end position="512"/>
    </location>
</feature>
<evidence type="ECO:0008006" key="4">
    <source>
        <dbReference type="Google" id="ProtNLM"/>
    </source>
</evidence>
<feature type="region of interest" description="Disordered" evidence="1">
    <location>
        <begin position="315"/>
        <end position="410"/>
    </location>
</feature>
<feature type="compositionally biased region" description="Polar residues" evidence="1">
    <location>
        <begin position="71"/>
        <end position="103"/>
    </location>
</feature>
<feature type="compositionally biased region" description="Low complexity" evidence="1">
    <location>
        <begin position="351"/>
        <end position="365"/>
    </location>
</feature>
<dbReference type="EMBL" id="JASBNA010000006">
    <property type="protein sequence ID" value="KAK7690831.1"/>
    <property type="molecule type" value="Genomic_DNA"/>
</dbReference>
<feature type="compositionally biased region" description="Polar residues" evidence="1">
    <location>
        <begin position="591"/>
        <end position="614"/>
    </location>
</feature>
<feature type="compositionally biased region" description="Low complexity" evidence="1">
    <location>
        <begin position="128"/>
        <end position="143"/>
    </location>
</feature>